<feature type="chain" id="PRO_5008041869" evidence="3">
    <location>
        <begin position="24"/>
        <end position="328"/>
    </location>
</feature>
<dbReference type="RefSeq" id="WP_058633768.1">
    <property type="nucleotide sequence ID" value="NZ_LDPZ01000006.1"/>
</dbReference>
<dbReference type="InterPro" id="IPR036430">
    <property type="entry name" value="RNase_T2-like_sf"/>
</dbReference>
<dbReference type="SUPFAM" id="SSF55895">
    <property type="entry name" value="Ribonuclease Rh-like"/>
    <property type="match status" value="1"/>
</dbReference>
<dbReference type="InterPro" id="IPR033130">
    <property type="entry name" value="RNase_T2_His_AS_2"/>
</dbReference>
<dbReference type="PATRIC" id="fig|401562.3.peg.4184"/>
<dbReference type="PANTHER" id="PTHR11240:SF22">
    <property type="entry name" value="RIBONUCLEASE T2"/>
    <property type="match status" value="1"/>
</dbReference>
<evidence type="ECO:0000256" key="2">
    <source>
        <dbReference type="RuleBase" id="RU004328"/>
    </source>
</evidence>
<dbReference type="InterPro" id="IPR001568">
    <property type="entry name" value="RNase_T2-like"/>
</dbReference>
<comment type="caution">
    <text evidence="4">The sequence shown here is derived from an EMBL/GenBank/DDBJ whole genome shotgun (WGS) entry which is preliminary data.</text>
</comment>
<dbReference type="Proteomes" id="UP000078272">
    <property type="component" value="Unassembled WGS sequence"/>
</dbReference>
<sequence length="328" mass="34607">MVRRLGFLLMGAGLLFSVSSAKAQVPMSGEFVAEASCFATPSIRSDNNPGRIVTEPGRHYDLIGRNAMPGSHYLIRVPGADPERRWVPYGCGRVTDGNSSADRGASPPPAGGHTDSFVLAASWHPAFCETRPKRTDCRSGGVAGHGLSLHGLWPQPRGREYCGVSAAVRAADESGRWRDLPPVEISAATREALARVMPGTVSQLDRHEYWTHGTCYDGGAEAYFVQSIRLINELNASPVRDLFANAIGRELSAAEIRAAFDKAFGAGAGARVLLDCESDAAGRRLVGELRISLRGAPGQGASLGDLIRAGDAAAPGCRAGRVDAPGFG</sequence>
<dbReference type="InterPro" id="IPR039378">
    <property type="entry name" value="RNase_T2_prok"/>
</dbReference>
<organism evidence="4 5">
    <name type="scientific">Aureimonas ureilytica</name>
    <dbReference type="NCBI Taxonomy" id="401562"/>
    <lineage>
        <taxon>Bacteria</taxon>
        <taxon>Pseudomonadati</taxon>
        <taxon>Pseudomonadota</taxon>
        <taxon>Alphaproteobacteria</taxon>
        <taxon>Hyphomicrobiales</taxon>
        <taxon>Aurantimonadaceae</taxon>
        <taxon>Aureimonas</taxon>
    </lineage>
</organism>
<evidence type="ECO:0000256" key="1">
    <source>
        <dbReference type="ARBA" id="ARBA00007469"/>
    </source>
</evidence>
<evidence type="ECO:0000313" key="4">
    <source>
        <dbReference type="EMBL" id="KTQ97700.1"/>
    </source>
</evidence>
<dbReference type="CDD" id="cd01062">
    <property type="entry name" value="RNase_T2_prok"/>
    <property type="match status" value="1"/>
</dbReference>
<accession>A0A175RCC2</accession>
<dbReference type="PROSITE" id="PS00531">
    <property type="entry name" value="RNASE_T2_2"/>
    <property type="match status" value="1"/>
</dbReference>
<feature type="signal peptide" evidence="3">
    <location>
        <begin position="1"/>
        <end position="23"/>
    </location>
</feature>
<dbReference type="PROSITE" id="PS00530">
    <property type="entry name" value="RNASE_T2_1"/>
    <property type="match status" value="1"/>
</dbReference>
<comment type="similarity">
    <text evidence="1 2">Belongs to the RNase T2 family.</text>
</comment>
<dbReference type="Pfam" id="PF00445">
    <property type="entry name" value="Ribonuclease_T2"/>
    <property type="match status" value="1"/>
</dbReference>
<dbReference type="GO" id="GO:0003723">
    <property type="term" value="F:RNA binding"/>
    <property type="evidence" value="ECO:0007669"/>
    <property type="project" value="InterPro"/>
</dbReference>
<gene>
    <name evidence="4" type="ORF">NS226_03335</name>
</gene>
<dbReference type="GO" id="GO:0033897">
    <property type="term" value="F:ribonuclease T2 activity"/>
    <property type="evidence" value="ECO:0007669"/>
    <property type="project" value="InterPro"/>
</dbReference>
<evidence type="ECO:0000313" key="5">
    <source>
        <dbReference type="Proteomes" id="UP000078272"/>
    </source>
</evidence>
<dbReference type="GO" id="GO:0006401">
    <property type="term" value="P:RNA catabolic process"/>
    <property type="evidence" value="ECO:0007669"/>
    <property type="project" value="TreeGrafter"/>
</dbReference>
<dbReference type="Gene3D" id="3.90.730.10">
    <property type="entry name" value="Ribonuclease T2-like"/>
    <property type="match status" value="1"/>
</dbReference>
<dbReference type="PANTHER" id="PTHR11240">
    <property type="entry name" value="RIBONUCLEASE T2"/>
    <property type="match status" value="1"/>
</dbReference>
<dbReference type="EMBL" id="LDPZ01000006">
    <property type="protein sequence ID" value="KTQ97700.1"/>
    <property type="molecule type" value="Genomic_DNA"/>
</dbReference>
<dbReference type="AlphaFoldDB" id="A0A175RCC2"/>
<protein>
    <submittedName>
        <fullName evidence="4">Uncharacterized protein</fullName>
    </submittedName>
</protein>
<keyword evidence="3" id="KW-0732">Signal</keyword>
<name>A0A175RCC2_9HYPH</name>
<dbReference type="InterPro" id="IPR018188">
    <property type="entry name" value="RNase_T2_His_AS_1"/>
</dbReference>
<proteinExistence type="inferred from homology"/>
<evidence type="ECO:0000256" key="3">
    <source>
        <dbReference type="SAM" id="SignalP"/>
    </source>
</evidence>
<reference evidence="4 5" key="1">
    <citation type="journal article" date="2016" name="Front. Microbiol.">
        <title>Genomic Resource of Rice Seed Associated Bacteria.</title>
        <authorList>
            <person name="Midha S."/>
            <person name="Bansal K."/>
            <person name="Sharma S."/>
            <person name="Kumar N."/>
            <person name="Patil P.P."/>
            <person name="Chaudhry V."/>
            <person name="Patil P.B."/>
        </authorList>
    </citation>
    <scope>NUCLEOTIDE SEQUENCE [LARGE SCALE GENOMIC DNA]</scope>
    <source>
        <strain evidence="4 5">NS226</strain>
    </source>
</reference>